<dbReference type="InterPro" id="IPR036396">
    <property type="entry name" value="Cyt_P450_sf"/>
</dbReference>
<evidence type="ECO:0000256" key="1">
    <source>
        <dbReference type="ARBA" id="ARBA00001971"/>
    </source>
</evidence>
<comment type="subcellular location">
    <subcellularLocation>
        <location evidence="2">Membrane</location>
    </subcellularLocation>
</comment>
<dbReference type="InterPro" id="IPR002401">
    <property type="entry name" value="Cyt_P450_E_grp-I"/>
</dbReference>
<dbReference type="GO" id="GO:0005506">
    <property type="term" value="F:iron ion binding"/>
    <property type="evidence" value="ECO:0007669"/>
    <property type="project" value="InterPro"/>
</dbReference>
<sequence>MSPPTLAIAVVTFISFLFILTLRRKQSRDGRNQRQQPPGPPALPIIGNLRLLGQLPHRDLQSLATRYGPIMSFRLGQVPAVIISSSEAAESLLKTNDVVFASRPRLQASDIVTYGSKGIVFCEYGPYWRNMRKLCTLHLLSASKVETFAPLRRDEVKAVVKSVEEAAAAREVVDVSQVVSELVENIGYKMILSCNKDEQLHLKGHINEGMRTTGAFNLADYVPWLGRFDLQGLKRAITKTSKALDVILEKIITEHEDAINSPSDRQDFIDIMLSLMHHNVDGQYYGIERTNIKAIVLDLIAGSSETSTAIILWALSALIKHPRVMKILQEEIETVVGRNMMVEETDLTKLHYLDMVIKETMRLYPAGSLLHRESTEDTVVDGYYMKKNTRILINLWAIGRDPKVWFNAEDFCPERFADKNVDYRGLDFEFIPFGSGRRGCPGIHLGLITVKFIVAQLVHCFSWELPWGQDPNDLDMSEKFGLSLPRAKNLCAVPTSRIKAN</sequence>
<gene>
    <name evidence="13" type="ORF">QN277_012404</name>
</gene>
<dbReference type="GO" id="GO:0016705">
    <property type="term" value="F:oxidoreductase activity, acting on paired donors, with incorporation or reduction of molecular oxygen"/>
    <property type="evidence" value="ECO:0007669"/>
    <property type="project" value="InterPro"/>
</dbReference>
<dbReference type="InterPro" id="IPR017972">
    <property type="entry name" value="Cyt_P450_CS"/>
</dbReference>
<comment type="similarity">
    <text evidence="3 11">Belongs to the cytochrome P450 family.</text>
</comment>
<dbReference type="PRINTS" id="PR00385">
    <property type="entry name" value="P450"/>
</dbReference>
<dbReference type="EMBL" id="JAWXYG010000002">
    <property type="protein sequence ID" value="KAK4280834.1"/>
    <property type="molecule type" value="Genomic_DNA"/>
</dbReference>
<evidence type="ECO:0000313" key="13">
    <source>
        <dbReference type="EMBL" id="KAK4280834.1"/>
    </source>
</evidence>
<keyword evidence="12" id="KW-1133">Transmembrane helix</keyword>
<keyword evidence="14" id="KW-1185">Reference proteome</keyword>
<evidence type="ECO:0000256" key="6">
    <source>
        <dbReference type="ARBA" id="ARBA00023002"/>
    </source>
</evidence>
<keyword evidence="4 10" id="KW-0349">Heme</keyword>
<name>A0AAE1TEK6_9FABA</name>
<evidence type="ECO:0008006" key="15">
    <source>
        <dbReference type="Google" id="ProtNLM"/>
    </source>
</evidence>
<dbReference type="CDD" id="cd11072">
    <property type="entry name" value="CYP71-like"/>
    <property type="match status" value="1"/>
</dbReference>
<keyword evidence="5 10" id="KW-0479">Metal-binding</keyword>
<comment type="cofactor">
    <cofactor evidence="1 10">
        <name>heme</name>
        <dbReference type="ChEBI" id="CHEBI:30413"/>
    </cofactor>
</comment>
<dbReference type="Pfam" id="PF00067">
    <property type="entry name" value="p450"/>
    <property type="match status" value="1"/>
</dbReference>
<dbReference type="GO" id="GO:0016020">
    <property type="term" value="C:membrane"/>
    <property type="evidence" value="ECO:0007669"/>
    <property type="project" value="UniProtKB-SubCell"/>
</dbReference>
<keyword evidence="8 11" id="KW-0503">Monooxygenase</keyword>
<evidence type="ECO:0000256" key="4">
    <source>
        <dbReference type="ARBA" id="ARBA00022617"/>
    </source>
</evidence>
<proteinExistence type="inferred from homology"/>
<evidence type="ECO:0000256" key="5">
    <source>
        <dbReference type="ARBA" id="ARBA00022723"/>
    </source>
</evidence>
<dbReference type="PANTHER" id="PTHR47943">
    <property type="entry name" value="CYTOCHROME P450 93A3-LIKE"/>
    <property type="match status" value="1"/>
</dbReference>
<dbReference type="SUPFAM" id="SSF48264">
    <property type="entry name" value="Cytochrome P450"/>
    <property type="match status" value="1"/>
</dbReference>
<feature type="transmembrane region" description="Helical" evidence="12">
    <location>
        <begin position="6"/>
        <end position="22"/>
    </location>
</feature>
<comment type="caution">
    <text evidence="13">The sequence shown here is derived from an EMBL/GenBank/DDBJ whole genome shotgun (WGS) entry which is preliminary data.</text>
</comment>
<dbReference type="PROSITE" id="PS00086">
    <property type="entry name" value="CYTOCHROME_P450"/>
    <property type="match status" value="1"/>
</dbReference>
<evidence type="ECO:0000313" key="14">
    <source>
        <dbReference type="Proteomes" id="UP001293593"/>
    </source>
</evidence>
<keyword evidence="6 11" id="KW-0560">Oxidoreductase</keyword>
<keyword evidence="7 10" id="KW-0408">Iron</keyword>
<dbReference type="Gene3D" id="1.10.630.10">
    <property type="entry name" value="Cytochrome P450"/>
    <property type="match status" value="1"/>
</dbReference>
<evidence type="ECO:0000256" key="9">
    <source>
        <dbReference type="ARBA" id="ARBA00023136"/>
    </source>
</evidence>
<feature type="binding site" description="axial binding residue" evidence="10">
    <location>
        <position position="440"/>
    </location>
    <ligand>
        <name>heme</name>
        <dbReference type="ChEBI" id="CHEBI:30413"/>
    </ligand>
    <ligandPart>
        <name>Fe</name>
        <dbReference type="ChEBI" id="CHEBI:18248"/>
    </ligandPart>
</feature>
<dbReference type="GO" id="GO:0004497">
    <property type="term" value="F:monooxygenase activity"/>
    <property type="evidence" value="ECO:0007669"/>
    <property type="project" value="UniProtKB-KW"/>
</dbReference>
<organism evidence="13 14">
    <name type="scientific">Acacia crassicarpa</name>
    <name type="common">northern wattle</name>
    <dbReference type="NCBI Taxonomy" id="499986"/>
    <lineage>
        <taxon>Eukaryota</taxon>
        <taxon>Viridiplantae</taxon>
        <taxon>Streptophyta</taxon>
        <taxon>Embryophyta</taxon>
        <taxon>Tracheophyta</taxon>
        <taxon>Spermatophyta</taxon>
        <taxon>Magnoliopsida</taxon>
        <taxon>eudicotyledons</taxon>
        <taxon>Gunneridae</taxon>
        <taxon>Pentapetalae</taxon>
        <taxon>rosids</taxon>
        <taxon>fabids</taxon>
        <taxon>Fabales</taxon>
        <taxon>Fabaceae</taxon>
        <taxon>Caesalpinioideae</taxon>
        <taxon>mimosoid clade</taxon>
        <taxon>Acacieae</taxon>
        <taxon>Acacia</taxon>
    </lineage>
</organism>
<evidence type="ECO:0000256" key="8">
    <source>
        <dbReference type="ARBA" id="ARBA00023033"/>
    </source>
</evidence>
<dbReference type="PRINTS" id="PR00463">
    <property type="entry name" value="EP450I"/>
</dbReference>
<dbReference type="AlphaFoldDB" id="A0AAE1TEK6"/>
<evidence type="ECO:0000256" key="11">
    <source>
        <dbReference type="RuleBase" id="RU000461"/>
    </source>
</evidence>
<accession>A0AAE1TEK6</accession>
<evidence type="ECO:0000256" key="10">
    <source>
        <dbReference type="PIRSR" id="PIRSR602401-1"/>
    </source>
</evidence>
<protein>
    <recommendedName>
        <fullName evidence="15">Cytochrome P450</fullName>
    </recommendedName>
</protein>
<reference evidence="13" key="1">
    <citation type="submission" date="2023-10" db="EMBL/GenBank/DDBJ databases">
        <title>Chromosome-level genome of the transformable northern wattle, Acacia crassicarpa.</title>
        <authorList>
            <person name="Massaro I."/>
            <person name="Sinha N.R."/>
            <person name="Poethig S."/>
            <person name="Leichty A.R."/>
        </authorList>
    </citation>
    <scope>NUCLEOTIDE SEQUENCE</scope>
    <source>
        <strain evidence="13">Acra3RX</strain>
        <tissue evidence="13">Leaf</tissue>
    </source>
</reference>
<dbReference type="Proteomes" id="UP001293593">
    <property type="component" value="Unassembled WGS sequence"/>
</dbReference>
<evidence type="ECO:0000256" key="7">
    <source>
        <dbReference type="ARBA" id="ARBA00023004"/>
    </source>
</evidence>
<dbReference type="InterPro" id="IPR001128">
    <property type="entry name" value="Cyt_P450"/>
</dbReference>
<dbReference type="FunFam" id="1.10.630.10:FF:000011">
    <property type="entry name" value="Cytochrome P450 83B1"/>
    <property type="match status" value="1"/>
</dbReference>
<evidence type="ECO:0000256" key="3">
    <source>
        <dbReference type="ARBA" id="ARBA00010617"/>
    </source>
</evidence>
<evidence type="ECO:0000256" key="12">
    <source>
        <dbReference type="SAM" id="Phobius"/>
    </source>
</evidence>
<keyword evidence="12" id="KW-0812">Transmembrane</keyword>
<keyword evidence="9 12" id="KW-0472">Membrane</keyword>
<dbReference type="PANTHER" id="PTHR47943:SF9">
    <property type="entry name" value="CYTOCHROME P450"/>
    <property type="match status" value="1"/>
</dbReference>
<evidence type="ECO:0000256" key="2">
    <source>
        <dbReference type="ARBA" id="ARBA00004370"/>
    </source>
</evidence>
<dbReference type="GO" id="GO:0020037">
    <property type="term" value="F:heme binding"/>
    <property type="evidence" value="ECO:0007669"/>
    <property type="project" value="InterPro"/>
</dbReference>